<dbReference type="EMBL" id="JBJUIK010000009">
    <property type="protein sequence ID" value="KAL3519013.1"/>
    <property type="molecule type" value="Genomic_DNA"/>
</dbReference>
<organism evidence="2 3">
    <name type="scientific">Cinchona calisaya</name>
    <dbReference type="NCBI Taxonomy" id="153742"/>
    <lineage>
        <taxon>Eukaryota</taxon>
        <taxon>Viridiplantae</taxon>
        <taxon>Streptophyta</taxon>
        <taxon>Embryophyta</taxon>
        <taxon>Tracheophyta</taxon>
        <taxon>Spermatophyta</taxon>
        <taxon>Magnoliopsida</taxon>
        <taxon>eudicotyledons</taxon>
        <taxon>Gunneridae</taxon>
        <taxon>Pentapetalae</taxon>
        <taxon>asterids</taxon>
        <taxon>lamiids</taxon>
        <taxon>Gentianales</taxon>
        <taxon>Rubiaceae</taxon>
        <taxon>Cinchonoideae</taxon>
        <taxon>Cinchoneae</taxon>
        <taxon>Cinchona</taxon>
    </lineage>
</organism>
<proteinExistence type="predicted"/>
<feature type="coiled-coil region" evidence="1">
    <location>
        <begin position="5"/>
        <end position="32"/>
    </location>
</feature>
<gene>
    <name evidence="2" type="ORF">ACH5RR_021602</name>
</gene>
<keyword evidence="1" id="KW-0175">Coiled coil</keyword>
<keyword evidence="3" id="KW-1185">Reference proteome</keyword>
<evidence type="ECO:0000313" key="2">
    <source>
        <dbReference type="EMBL" id="KAL3519013.1"/>
    </source>
</evidence>
<reference evidence="2 3" key="1">
    <citation type="submission" date="2024-11" db="EMBL/GenBank/DDBJ databases">
        <title>A near-complete genome assembly of Cinchona calisaya.</title>
        <authorList>
            <person name="Lian D.C."/>
            <person name="Zhao X.W."/>
            <person name="Wei L."/>
        </authorList>
    </citation>
    <scope>NUCLEOTIDE SEQUENCE [LARGE SCALE GENOMIC DNA]</scope>
    <source>
        <tissue evidence="2">Nenye</tissue>
    </source>
</reference>
<dbReference type="Proteomes" id="UP001630127">
    <property type="component" value="Unassembled WGS sequence"/>
</dbReference>
<evidence type="ECO:0000313" key="3">
    <source>
        <dbReference type="Proteomes" id="UP001630127"/>
    </source>
</evidence>
<sequence>MEAHRKALEARVENLNIEKNALDEVINKLLDKVLEERHQTHECRINWNTECSAQEHKIKEQDMEERELKRKLMEAKEHVLGEAELSKKMKAKSQGVTR</sequence>
<comment type="caution">
    <text evidence="2">The sequence shown here is derived from an EMBL/GenBank/DDBJ whole genome shotgun (WGS) entry which is preliminary data.</text>
</comment>
<accession>A0ABD2ZI15</accession>
<protein>
    <submittedName>
        <fullName evidence="2">Uncharacterized protein</fullName>
    </submittedName>
</protein>
<dbReference type="AlphaFoldDB" id="A0ABD2ZI15"/>
<name>A0ABD2ZI15_9GENT</name>
<evidence type="ECO:0000256" key="1">
    <source>
        <dbReference type="SAM" id="Coils"/>
    </source>
</evidence>